<reference evidence="3" key="1">
    <citation type="submission" date="2024-07" db="EMBL/GenBank/DDBJ databases">
        <authorList>
            <person name="Yu S.T."/>
        </authorList>
    </citation>
    <scope>NUCLEOTIDE SEQUENCE</scope>
    <source>
        <strain evidence="3">R21</strain>
    </source>
</reference>
<organism evidence="3">
    <name type="scientific">Streptomyces sp. R21</name>
    <dbReference type="NCBI Taxonomy" id="3238627"/>
    <lineage>
        <taxon>Bacteria</taxon>
        <taxon>Bacillati</taxon>
        <taxon>Actinomycetota</taxon>
        <taxon>Actinomycetes</taxon>
        <taxon>Kitasatosporales</taxon>
        <taxon>Streptomycetaceae</taxon>
        <taxon>Streptomyces</taxon>
    </lineage>
</organism>
<name>A0AB39PLC9_9ACTN</name>
<sequence length="269" mass="27924">MASAQVTVGVDGSLIAVRALDRAADEAALRGTGLEIVYAVLDVDTAGPVLSSAAARVHARLPALPLTTVPVAGHSAAALAERGRNAALTVVGSRGLGGITGAVFGSVGVRLAARIRGPLLVVRGSRPPYPYGEVLLATHDDADAAACAFQEADRRHARLHVLPAAPRPRPVADRVMLGGWWPGVLSPAEDLVRQRERREAPARFDARTHAARFDGLPALLEATRTADVVVIAARQGNGGGFGRSLSPVARALLHRAHCPVLVVPTAARN</sequence>
<dbReference type="PANTHER" id="PTHR46268">
    <property type="entry name" value="STRESS RESPONSE PROTEIN NHAX"/>
    <property type="match status" value="1"/>
</dbReference>
<dbReference type="RefSeq" id="WP_369241791.1">
    <property type="nucleotide sequence ID" value="NZ_CP163435.1"/>
</dbReference>
<comment type="similarity">
    <text evidence="1">Belongs to the universal stress protein A family.</text>
</comment>
<proteinExistence type="inferred from homology"/>
<dbReference type="EMBL" id="CP163435">
    <property type="protein sequence ID" value="XDQ31157.1"/>
    <property type="molecule type" value="Genomic_DNA"/>
</dbReference>
<dbReference type="InterPro" id="IPR006015">
    <property type="entry name" value="Universal_stress_UspA"/>
</dbReference>
<accession>A0AB39PLC9</accession>
<dbReference type="AlphaFoldDB" id="A0AB39PLC9"/>
<dbReference type="CDD" id="cd00293">
    <property type="entry name" value="USP-like"/>
    <property type="match status" value="1"/>
</dbReference>
<evidence type="ECO:0000256" key="1">
    <source>
        <dbReference type="ARBA" id="ARBA00008791"/>
    </source>
</evidence>
<dbReference type="PRINTS" id="PR01438">
    <property type="entry name" value="UNVRSLSTRESS"/>
</dbReference>
<dbReference type="Pfam" id="PF00582">
    <property type="entry name" value="Usp"/>
    <property type="match status" value="2"/>
</dbReference>
<dbReference type="PANTHER" id="PTHR46268:SF6">
    <property type="entry name" value="UNIVERSAL STRESS PROTEIN UP12"/>
    <property type="match status" value="1"/>
</dbReference>
<dbReference type="InterPro" id="IPR006016">
    <property type="entry name" value="UspA"/>
</dbReference>
<dbReference type="InterPro" id="IPR014729">
    <property type="entry name" value="Rossmann-like_a/b/a_fold"/>
</dbReference>
<gene>
    <name evidence="3" type="ORF">AB5J56_43510</name>
</gene>
<protein>
    <submittedName>
        <fullName evidence="3">Universal stress protein</fullName>
    </submittedName>
</protein>
<evidence type="ECO:0000259" key="2">
    <source>
        <dbReference type="Pfam" id="PF00582"/>
    </source>
</evidence>
<feature type="domain" description="UspA" evidence="2">
    <location>
        <begin position="136"/>
        <end position="264"/>
    </location>
</feature>
<feature type="domain" description="UspA" evidence="2">
    <location>
        <begin position="6"/>
        <end position="123"/>
    </location>
</feature>
<evidence type="ECO:0000313" key="3">
    <source>
        <dbReference type="EMBL" id="XDQ31157.1"/>
    </source>
</evidence>
<dbReference type="SUPFAM" id="SSF52402">
    <property type="entry name" value="Adenine nucleotide alpha hydrolases-like"/>
    <property type="match status" value="2"/>
</dbReference>
<dbReference type="Gene3D" id="3.40.50.620">
    <property type="entry name" value="HUPs"/>
    <property type="match status" value="2"/>
</dbReference>